<dbReference type="InterPro" id="IPR029058">
    <property type="entry name" value="AB_hydrolase_fold"/>
</dbReference>
<accession>A0AA40VK89</accession>
<reference evidence="1 2" key="1">
    <citation type="submission" date="2020-08" db="EMBL/GenBank/DDBJ databases">
        <title>Sequencing the genomes of 1000 actinobacteria strains.</title>
        <authorList>
            <person name="Klenk H.-P."/>
        </authorList>
    </citation>
    <scope>NUCLEOTIDE SEQUENCE [LARGE SCALE GENOMIC DNA]</scope>
    <source>
        <strain evidence="1 2">DSM 19600</strain>
    </source>
</reference>
<proteinExistence type="predicted"/>
<dbReference type="SUPFAM" id="SSF53474">
    <property type="entry name" value="alpha/beta-Hydrolases"/>
    <property type="match status" value="1"/>
</dbReference>
<dbReference type="Proteomes" id="UP000549113">
    <property type="component" value="Unassembled WGS sequence"/>
</dbReference>
<dbReference type="AlphaFoldDB" id="A0AA40VK89"/>
<dbReference type="RefSeq" id="WP_183498110.1">
    <property type="nucleotide sequence ID" value="NZ_BAABCO010000003.1"/>
</dbReference>
<evidence type="ECO:0000313" key="1">
    <source>
        <dbReference type="EMBL" id="MBB4138391.1"/>
    </source>
</evidence>
<protein>
    <submittedName>
        <fullName evidence="1">Pimeloyl-ACP methyl ester carboxylesterase</fullName>
    </submittedName>
</protein>
<keyword evidence="2" id="KW-1185">Reference proteome</keyword>
<evidence type="ECO:0000313" key="2">
    <source>
        <dbReference type="Proteomes" id="UP000549113"/>
    </source>
</evidence>
<name>A0AA40VK89_9MICO</name>
<dbReference type="Gene3D" id="3.40.50.1820">
    <property type="entry name" value="alpha/beta hydrolase"/>
    <property type="match status" value="1"/>
</dbReference>
<gene>
    <name evidence="1" type="ORF">BKA10_000185</name>
</gene>
<sequence length="223" mass="24401">MKPLRIARWWASDYLYAGYGQVRAFLDRRDPSELRTGDARPVIILPGVWETWGFLRPLIDVLRAGGHPVHVLPALGRNGRPIPATAEVVSAYLAEHDVRDVVIVAHSKGGLIGKYVMSRLDPDERVTAMVAVCTPFAGSAYARFMLVPSLRAFLPTDATTLQLLESLEVNTRITTVAGVWDPHIPAAHELAGATNITLDDGGHFRLLASPEVARIVRDVASRP</sequence>
<organism evidence="1 2">
    <name type="scientific">Microbacterium invictum</name>
    <dbReference type="NCBI Taxonomy" id="515415"/>
    <lineage>
        <taxon>Bacteria</taxon>
        <taxon>Bacillati</taxon>
        <taxon>Actinomycetota</taxon>
        <taxon>Actinomycetes</taxon>
        <taxon>Micrococcales</taxon>
        <taxon>Microbacteriaceae</taxon>
        <taxon>Microbacterium</taxon>
    </lineage>
</organism>
<dbReference type="EMBL" id="JACIFH010000001">
    <property type="protein sequence ID" value="MBB4138391.1"/>
    <property type="molecule type" value="Genomic_DNA"/>
</dbReference>
<comment type="caution">
    <text evidence="1">The sequence shown here is derived from an EMBL/GenBank/DDBJ whole genome shotgun (WGS) entry which is preliminary data.</text>
</comment>